<evidence type="ECO:0000256" key="1">
    <source>
        <dbReference type="SAM" id="Phobius"/>
    </source>
</evidence>
<comment type="caution">
    <text evidence="2">The sequence shown here is derived from an EMBL/GenBank/DDBJ whole genome shotgun (WGS) entry which is preliminary data.</text>
</comment>
<dbReference type="Proteomes" id="UP000734511">
    <property type="component" value="Unassembled WGS sequence"/>
</dbReference>
<organism evidence="2 3">
    <name type="scientific">Actinacidiphila epipremni</name>
    <dbReference type="NCBI Taxonomy" id="2053013"/>
    <lineage>
        <taxon>Bacteria</taxon>
        <taxon>Bacillati</taxon>
        <taxon>Actinomycetota</taxon>
        <taxon>Actinomycetes</taxon>
        <taxon>Kitasatosporales</taxon>
        <taxon>Streptomycetaceae</taxon>
        <taxon>Actinacidiphila</taxon>
    </lineage>
</organism>
<proteinExistence type="predicted"/>
<protein>
    <recommendedName>
        <fullName evidence="4">Integral membrane protein</fullName>
    </recommendedName>
</protein>
<feature type="transmembrane region" description="Helical" evidence="1">
    <location>
        <begin position="83"/>
        <end position="104"/>
    </location>
</feature>
<dbReference type="EMBL" id="JAATEJ010000029">
    <property type="protein sequence ID" value="NJP47339.1"/>
    <property type="molecule type" value="Genomic_DNA"/>
</dbReference>
<accession>A0ABX1A067</accession>
<evidence type="ECO:0008006" key="4">
    <source>
        <dbReference type="Google" id="ProtNLM"/>
    </source>
</evidence>
<keyword evidence="3" id="KW-1185">Reference proteome</keyword>
<keyword evidence="1" id="KW-1133">Transmembrane helix</keyword>
<evidence type="ECO:0000313" key="2">
    <source>
        <dbReference type="EMBL" id="NJP47339.1"/>
    </source>
</evidence>
<evidence type="ECO:0000313" key="3">
    <source>
        <dbReference type="Proteomes" id="UP000734511"/>
    </source>
</evidence>
<sequence length="224" mass="22724">MSTPPALEHYADRLARRLVGPPARRSAIIDEVLDGLLCAAEEHARSCPDPEEAARAAVAEWGPPDEIAAAYNDATLRLSAGRLSLLAVGVLPLLAVSYAVALLGGPRGPWPSHPPVLMAGIGLLGFGCVLCLTGGVAALRGGGGLPGAAGRRAAAVTSGTCAALVGVLCVLVALIVLLLNRGLTHPGSLDWGAVAAPAALTVLAVAYFSVALRRFLAVVRPDRA</sequence>
<name>A0ABX1A067_9ACTN</name>
<dbReference type="RefSeq" id="WP_167986182.1">
    <property type="nucleotide sequence ID" value="NZ_JAATEJ010000029.1"/>
</dbReference>
<gene>
    <name evidence="2" type="ORF">HCN08_28630</name>
</gene>
<keyword evidence="1" id="KW-0812">Transmembrane</keyword>
<keyword evidence="1" id="KW-0472">Membrane</keyword>
<feature type="transmembrane region" description="Helical" evidence="1">
    <location>
        <begin position="116"/>
        <end position="141"/>
    </location>
</feature>
<feature type="transmembrane region" description="Helical" evidence="1">
    <location>
        <begin position="153"/>
        <end position="179"/>
    </location>
</feature>
<feature type="transmembrane region" description="Helical" evidence="1">
    <location>
        <begin position="191"/>
        <end position="210"/>
    </location>
</feature>
<reference evidence="2 3" key="1">
    <citation type="submission" date="2020-03" db="EMBL/GenBank/DDBJ databases">
        <title>WGS of actinomycetes isolated from Thailand.</title>
        <authorList>
            <person name="Thawai C."/>
        </authorList>
    </citation>
    <scope>NUCLEOTIDE SEQUENCE [LARGE SCALE GENOMIC DNA]</scope>
    <source>
        <strain evidence="2 3">PRB2-1</strain>
    </source>
</reference>